<dbReference type="AlphaFoldDB" id="A0A1D9FY00"/>
<accession>A0A1D9FY00</accession>
<evidence type="ECO:0000313" key="3">
    <source>
        <dbReference type="Proteomes" id="UP000176944"/>
    </source>
</evidence>
<dbReference type="InterPro" id="IPR033396">
    <property type="entry name" value="DUF5107"/>
</dbReference>
<organism evidence="2 3">
    <name type="scientific">Moorena producens (strain JHB)</name>
    <dbReference type="NCBI Taxonomy" id="1454205"/>
    <lineage>
        <taxon>Bacteria</taxon>
        <taxon>Bacillati</taxon>
        <taxon>Cyanobacteriota</taxon>
        <taxon>Cyanophyceae</taxon>
        <taxon>Coleofasciculales</taxon>
        <taxon>Coleofasciculaceae</taxon>
        <taxon>Moorena</taxon>
    </lineage>
</organism>
<sequence length="803" mass="90172">MKRIVRFLAPVLLLVGCTDHSPAQTQKELSLSLPNGFSSLVEQSQPHRLGSVTLDIVQHPIELVGDCNGCVNPLHVDHLVLENQYLRIEVAPQLGGRVRSVVYKPALVGRDGAPKTNTQMFALDTPQGIPHDKLQVGVPWNYGGWRMSFPFHEHGLRGKAQGASYRWRILADGTAVLTMTMYFDRFSNQPSPLIAEENYLDLNYQGRYSPLTLVQEIRLAPGQASFQERLTLFNPLPYRYGFKLWNTAQLPRTEDAKFIFPVSRMAFHWGNNQAFRNWPLMNDGTNDTVVDRSIFANWTAHPNKFGKSYFGLDMVHPFAAVYYPSDDLNRVRITSPSTAPGLKLYSFNWNEGWLDSFELWGGSTEIFEDHGHFLDPFDRYSYQEEWWMPQGIGELSAASEAIAAGLTYEDEGEKIYARVRLTASRNYSDLVVSVGNDTESGLVQLDQLNPETVVLLSIPVASHGSPVWVKVHKGERELFNYRMPVELPVLNKAAEACREEINFAIPQALDNCSAATKTQSSGYRRVEYSELRGESYWPPNGSDRTCNPERTLNTFGRPEAEKIATAPEATAQEHLIYGRILYRLGGLSNFKTARKHLTAATTAEPSLGEAWLLLGILEMETGETAKAVTAWKKALGAAKPAPLANYFLALNAISEGNLDAAQEFIDALILGAQPDNYFARLLKAGILERLQRYQEALEILNELEDFHASDPGLVYLKQLAYTGLGDTPKAEAMKQVLSRLEDPLRGDPSAAKGRQELVNRLSTGAWELPLRPPHFTCKPMWLRFKTLRRLQRDDWTNGLTPLE</sequence>
<protein>
    <submittedName>
        <fullName evidence="2">DUF5107 domain-containing protein</fullName>
    </submittedName>
</protein>
<evidence type="ECO:0000259" key="1">
    <source>
        <dbReference type="Pfam" id="PF17128"/>
    </source>
</evidence>
<dbReference type="SUPFAM" id="SSF48452">
    <property type="entry name" value="TPR-like"/>
    <property type="match status" value="1"/>
</dbReference>
<dbReference type="PROSITE" id="PS51257">
    <property type="entry name" value="PROKAR_LIPOPROTEIN"/>
    <property type="match status" value="1"/>
</dbReference>
<dbReference type="EMBL" id="CP017708">
    <property type="protein sequence ID" value="AOY80256.1"/>
    <property type="molecule type" value="Genomic_DNA"/>
</dbReference>
<dbReference type="Gene3D" id="1.25.40.10">
    <property type="entry name" value="Tetratricopeptide repeat domain"/>
    <property type="match status" value="1"/>
</dbReference>
<evidence type="ECO:0000313" key="2">
    <source>
        <dbReference type="EMBL" id="AOY80256.1"/>
    </source>
</evidence>
<dbReference type="InterPro" id="IPR011990">
    <property type="entry name" value="TPR-like_helical_dom_sf"/>
</dbReference>
<gene>
    <name evidence="2" type="ORF">BJP36_10325</name>
</gene>
<dbReference type="Proteomes" id="UP000176944">
    <property type="component" value="Chromosome"/>
</dbReference>
<proteinExistence type="predicted"/>
<feature type="domain" description="DUF5107" evidence="1">
    <location>
        <begin position="216"/>
        <end position="349"/>
    </location>
</feature>
<dbReference type="Pfam" id="PF17128">
    <property type="entry name" value="DUF5107"/>
    <property type="match status" value="1"/>
</dbReference>
<dbReference type="Pfam" id="PF13432">
    <property type="entry name" value="TPR_16"/>
    <property type="match status" value="2"/>
</dbReference>
<reference evidence="3" key="1">
    <citation type="submission" date="2016-10" db="EMBL/GenBank/DDBJ databases">
        <title>Comparative genomics uncovers the prolific and rare metabolic potential of the cyanobacterial genus Moorea.</title>
        <authorList>
            <person name="Leao T."/>
            <person name="Castelao G."/>
            <person name="Korobeynikov A."/>
            <person name="Monroe E.A."/>
            <person name="Podell S."/>
            <person name="Glukhov E."/>
            <person name="Allen E."/>
            <person name="Gerwick W.H."/>
            <person name="Gerwick L."/>
        </authorList>
    </citation>
    <scope>NUCLEOTIDE SEQUENCE [LARGE SCALE GENOMIC DNA]</scope>
    <source>
        <strain evidence="3">JHB</strain>
    </source>
</reference>
<name>A0A1D9FY00_MOOP1</name>